<feature type="compositionally biased region" description="Basic residues" evidence="1">
    <location>
        <begin position="93"/>
        <end position="106"/>
    </location>
</feature>
<dbReference type="Proteomes" id="UP000050795">
    <property type="component" value="Unassembled WGS sequence"/>
</dbReference>
<keyword evidence="3" id="KW-1185">Reference proteome</keyword>
<feature type="compositionally biased region" description="Low complexity" evidence="1">
    <location>
        <begin position="174"/>
        <end position="184"/>
    </location>
</feature>
<name>A0AA85K1K1_TRIRE</name>
<dbReference type="WBParaSite" id="TREG1_59880.2">
    <property type="protein sequence ID" value="TREG1_59880.2"/>
    <property type="gene ID" value="TREG1_59880"/>
</dbReference>
<sequence>MSLWLQVSLLVLCSVIFVSSLPTSLRKQEFGPSENFDGSDQLIDNEGVHPRGRNKSRKHDQMTTAGERRGHRRRRKHNRQCELTGDCPEGTVHRKPHRRGRKRRTRCNSDTDCPSGQTCKERRHGGRKHHSNDINGIPLDSSPSSSSSSMSISGVKSIGNKVCREKRHSGGGSSSRVLRRSGAL</sequence>
<protein>
    <submittedName>
        <fullName evidence="4 5">Uncharacterized protein</fullName>
    </submittedName>
</protein>
<evidence type="ECO:0000313" key="4">
    <source>
        <dbReference type="WBParaSite" id="TREG1_59880.1"/>
    </source>
</evidence>
<feature type="compositionally biased region" description="Basic residues" evidence="1">
    <location>
        <begin position="69"/>
        <end position="78"/>
    </location>
</feature>
<proteinExistence type="predicted"/>
<reference evidence="3" key="1">
    <citation type="submission" date="2022-06" db="EMBL/GenBank/DDBJ databases">
        <authorList>
            <person name="Berger JAMES D."/>
            <person name="Berger JAMES D."/>
        </authorList>
    </citation>
    <scope>NUCLEOTIDE SEQUENCE [LARGE SCALE GENOMIC DNA]</scope>
</reference>
<feature type="compositionally biased region" description="Basic residues" evidence="1">
    <location>
        <begin position="121"/>
        <end position="130"/>
    </location>
</feature>
<dbReference type="WBParaSite" id="TREG1_59880.1">
    <property type="protein sequence ID" value="TREG1_59880.1"/>
    <property type="gene ID" value="TREG1_59880"/>
</dbReference>
<keyword evidence="2" id="KW-0732">Signal</keyword>
<accession>A0AA85K1K1</accession>
<feature type="compositionally biased region" description="Polar residues" evidence="1">
    <location>
        <begin position="108"/>
        <end position="118"/>
    </location>
</feature>
<feature type="compositionally biased region" description="Low complexity" evidence="1">
    <location>
        <begin position="141"/>
        <end position="157"/>
    </location>
</feature>
<reference evidence="4 5" key="2">
    <citation type="submission" date="2023-11" db="UniProtKB">
        <authorList>
            <consortium name="WormBaseParasite"/>
        </authorList>
    </citation>
    <scope>IDENTIFICATION</scope>
</reference>
<dbReference type="AlphaFoldDB" id="A0AA85K1K1"/>
<feature type="signal peptide" evidence="2">
    <location>
        <begin position="1"/>
        <end position="20"/>
    </location>
</feature>
<evidence type="ECO:0000256" key="2">
    <source>
        <dbReference type="SAM" id="SignalP"/>
    </source>
</evidence>
<evidence type="ECO:0000313" key="5">
    <source>
        <dbReference type="WBParaSite" id="TREG1_59880.2"/>
    </source>
</evidence>
<evidence type="ECO:0000313" key="3">
    <source>
        <dbReference type="Proteomes" id="UP000050795"/>
    </source>
</evidence>
<feature type="chain" id="PRO_5044704920" evidence="2">
    <location>
        <begin position="21"/>
        <end position="184"/>
    </location>
</feature>
<evidence type="ECO:0000256" key="1">
    <source>
        <dbReference type="SAM" id="MobiDB-lite"/>
    </source>
</evidence>
<organism evidence="3 4">
    <name type="scientific">Trichobilharzia regenti</name>
    <name type="common">Nasal bird schistosome</name>
    <dbReference type="NCBI Taxonomy" id="157069"/>
    <lineage>
        <taxon>Eukaryota</taxon>
        <taxon>Metazoa</taxon>
        <taxon>Spiralia</taxon>
        <taxon>Lophotrochozoa</taxon>
        <taxon>Platyhelminthes</taxon>
        <taxon>Trematoda</taxon>
        <taxon>Digenea</taxon>
        <taxon>Strigeidida</taxon>
        <taxon>Schistosomatoidea</taxon>
        <taxon>Schistosomatidae</taxon>
        <taxon>Trichobilharzia</taxon>
    </lineage>
</organism>
<feature type="region of interest" description="Disordered" evidence="1">
    <location>
        <begin position="27"/>
        <end position="184"/>
    </location>
</feature>